<evidence type="ECO:0000313" key="8">
    <source>
        <dbReference type="EMBL" id="MFB8891944.1"/>
    </source>
</evidence>
<dbReference type="PANTHER" id="PTHR40562">
    <property type="match status" value="1"/>
</dbReference>
<feature type="domain" description="Rieske" evidence="7">
    <location>
        <begin position="25"/>
        <end position="128"/>
    </location>
</feature>
<protein>
    <submittedName>
        <fullName evidence="8">Nitrite reductase small subunit NirD</fullName>
    </submittedName>
</protein>
<dbReference type="Pfam" id="PF13806">
    <property type="entry name" value="Rieske_2"/>
    <property type="match status" value="1"/>
</dbReference>
<reference evidence="8 9" key="1">
    <citation type="submission" date="2024-08" db="EMBL/GenBank/DDBJ databases">
        <title>Heavy metals resistant antinobacteria isolated from wastewater.</title>
        <authorList>
            <person name="Roman Ponce B."/>
            <person name="Blanco Mercado M.A."/>
            <person name="Avila Aldana I.N."/>
            <person name="Morales Arrieta S."/>
        </authorList>
    </citation>
    <scope>NUCLEOTIDE SEQUENCE [LARGE SCALE GENOMIC DNA]</scope>
    <source>
        <strain evidence="9">sma-1</strain>
    </source>
</reference>
<dbReference type="PROSITE" id="PS51300">
    <property type="entry name" value="NIRD"/>
    <property type="match status" value="1"/>
</dbReference>
<keyword evidence="1" id="KW-0001">2Fe-2S</keyword>
<keyword evidence="3" id="KW-0560">Oxidoreductase</keyword>
<organism evidence="8 9">
    <name type="scientific">Microbacterium plantarum</name>
    <dbReference type="NCBI Taxonomy" id="1816425"/>
    <lineage>
        <taxon>Bacteria</taxon>
        <taxon>Bacillati</taxon>
        <taxon>Actinomycetota</taxon>
        <taxon>Actinomycetes</taxon>
        <taxon>Micrococcales</taxon>
        <taxon>Microbacteriaceae</taxon>
        <taxon>Microbacterium</taxon>
    </lineage>
</organism>
<dbReference type="SUPFAM" id="SSF50022">
    <property type="entry name" value="ISP domain"/>
    <property type="match status" value="1"/>
</dbReference>
<keyword evidence="6" id="KW-0534">Nitrate assimilation</keyword>
<gene>
    <name evidence="8" type="primary">nirD</name>
    <name evidence="8" type="ORF">AB7P39_03705</name>
</gene>
<dbReference type="Proteomes" id="UP001589643">
    <property type="component" value="Unassembled WGS sequence"/>
</dbReference>
<dbReference type="PANTHER" id="PTHR40562:SF1">
    <property type="entry name" value="NITRITE REDUCTASE (NADH) SMALL SUBUNIT"/>
    <property type="match status" value="1"/>
</dbReference>
<sequence length="135" mass="14515">MTLVDDTVSETGSATRARSRSSAWTAVCRLDDLEVERGRAALLGDRQIALFLLHDGRVHATANLDPYSGANVMSRGIVGTRGDAPTVASPMYKQVFDLRTGVCLDTQGKEQRMLPVWPVAVNGEGTVFIRDGGPV</sequence>
<dbReference type="InterPro" id="IPR017941">
    <property type="entry name" value="Rieske_2Fe-2S"/>
</dbReference>
<evidence type="ECO:0000259" key="7">
    <source>
        <dbReference type="PROSITE" id="PS51296"/>
    </source>
</evidence>
<dbReference type="Gene3D" id="2.102.10.10">
    <property type="entry name" value="Rieske [2Fe-2S] iron-sulphur domain"/>
    <property type="match status" value="1"/>
</dbReference>
<dbReference type="InterPro" id="IPR036922">
    <property type="entry name" value="Rieske_2Fe-2S_sf"/>
</dbReference>
<keyword evidence="2" id="KW-0479">Metal-binding</keyword>
<evidence type="ECO:0000256" key="3">
    <source>
        <dbReference type="ARBA" id="ARBA00023002"/>
    </source>
</evidence>
<accession>A0ABV5EPP8</accession>
<dbReference type="InterPro" id="IPR017881">
    <property type="entry name" value="NirD"/>
</dbReference>
<keyword evidence="9" id="KW-1185">Reference proteome</keyword>
<dbReference type="RefSeq" id="WP_378716895.1">
    <property type="nucleotide sequence ID" value="NZ_JBHLHV010000001.1"/>
</dbReference>
<evidence type="ECO:0000256" key="6">
    <source>
        <dbReference type="ARBA" id="ARBA00023063"/>
    </source>
</evidence>
<evidence type="ECO:0000256" key="1">
    <source>
        <dbReference type="ARBA" id="ARBA00022714"/>
    </source>
</evidence>
<dbReference type="PROSITE" id="PS51296">
    <property type="entry name" value="RIESKE"/>
    <property type="match status" value="1"/>
</dbReference>
<dbReference type="EMBL" id="JBHLHV010000001">
    <property type="protein sequence ID" value="MFB8891944.1"/>
    <property type="molecule type" value="Genomic_DNA"/>
</dbReference>
<keyword evidence="4" id="KW-0408">Iron</keyword>
<keyword evidence="5" id="KW-0411">Iron-sulfur</keyword>
<proteinExistence type="predicted"/>
<comment type="caution">
    <text evidence="8">The sequence shown here is derived from an EMBL/GenBank/DDBJ whole genome shotgun (WGS) entry which is preliminary data.</text>
</comment>
<evidence type="ECO:0000256" key="5">
    <source>
        <dbReference type="ARBA" id="ARBA00023014"/>
    </source>
</evidence>
<evidence type="ECO:0000256" key="4">
    <source>
        <dbReference type="ARBA" id="ARBA00023004"/>
    </source>
</evidence>
<evidence type="ECO:0000313" key="9">
    <source>
        <dbReference type="Proteomes" id="UP001589643"/>
    </source>
</evidence>
<name>A0ABV5EPP8_9MICO</name>
<dbReference type="InterPro" id="IPR012748">
    <property type="entry name" value="Rieske-like_NirD"/>
</dbReference>
<dbReference type="CDD" id="cd03529">
    <property type="entry name" value="Rieske_NirD"/>
    <property type="match status" value="1"/>
</dbReference>
<dbReference type="NCBIfam" id="TIGR02378">
    <property type="entry name" value="nirD_assim_sml"/>
    <property type="match status" value="1"/>
</dbReference>
<evidence type="ECO:0000256" key="2">
    <source>
        <dbReference type="ARBA" id="ARBA00022723"/>
    </source>
</evidence>